<dbReference type="Gene3D" id="3.30.420.40">
    <property type="match status" value="2"/>
</dbReference>
<dbReference type="PANTHER" id="PTHR12862:SF0">
    <property type="entry name" value="N-ACETYL-D-GLUCOSAMINE KINASE"/>
    <property type="match status" value="1"/>
</dbReference>
<dbReference type="PANTHER" id="PTHR12862">
    <property type="entry name" value="BADF TYPE ATPASE DOMAIN-CONTAINING PROTEIN"/>
    <property type="match status" value="1"/>
</dbReference>
<gene>
    <name evidence="1" type="ORF">FK004_14945</name>
</gene>
<dbReference type="KEGG" id="fki:FK004_14945"/>
<dbReference type="Proteomes" id="UP000244677">
    <property type="component" value="Chromosome"/>
</dbReference>
<dbReference type="RefSeq" id="WP_108737955.1">
    <property type="nucleotide sequence ID" value="NZ_CP020919.1"/>
</dbReference>
<dbReference type="InterPro" id="IPR039758">
    <property type="entry name" value="NAGK-like"/>
</dbReference>
<dbReference type="EMBL" id="CP020919">
    <property type="protein sequence ID" value="AWG26430.1"/>
    <property type="molecule type" value="Genomic_DNA"/>
</dbReference>
<dbReference type="OrthoDB" id="871343at2"/>
<accession>A0A2S1LRP0</accession>
<dbReference type="SUPFAM" id="SSF53067">
    <property type="entry name" value="Actin-like ATPase domain"/>
    <property type="match status" value="2"/>
</dbReference>
<reference evidence="1 2" key="1">
    <citation type="submission" date="2017-04" db="EMBL/GenBank/DDBJ databases">
        <title>Complete genome sequence of Flavobacterium kingsejong AJ004.</title>
        <authorList>
            <person name="Lee P.C."/>
        </authorList>
    </citation>
    <scope>NUCLEOTIDE SEQUENCE [LARGE SCALE GENOMIC DNA]</scope>
    <source>
        <strain evidence="1 2">AJ004</strain>
    </source>
</reference>
<organism evidence="1 2">
    <name type="scientific">Flavobacterium kingsejongi</name>
    <dbReference type="NCBI Taxonomy" id="1678728"/>
    <lineage>
        <taxon>Bacteria</taxon>
        <taxon>Pseudomonadati</taxon>
        <taxon>Bacteroidota</taxon>
        <taxon>Flavobacteriia</taxon>
        <taxon>Flavobacteriales</taxon>
        <taxon>Flavobacteriaceae</taxon>
        <taxon>Flavobacterium</taxon>
    </lineage>
</organism>
<protein>
    <submittedName>
        <fullName evidence="1">N-acetylglucosamine kinase</fullName>
    </submittedName>
</protein>
<dbReference type="GO" id="GO:0045127">
    <property type="term" value="F:N-acetylglucosamine kinase activity"/>
    <property type="evidence" value="ECO:0007669"/>
    <property type="project" value="InterPro"/>
</dbReference>
<dbReference type="CDD" id="cd24079">
    <property type="entry name" value="ASKHA_NBD_PG1100-like"/>
    <property type="match status" value="1"/>
</dbReference>
<sequence>MILLVDSGSTKADWIALDDNGNRLFTTQSLGLNPEVLEKKEVIERLEDRFDIYHNRNQVSHLYFYGAGCGTDRMKNALAETFKEFFPNAEISVKEDTYAAAYATNPHNEPAIISILGTGSNCSFFDGEELHQKVQSLGYIAMDDCSGNRFGRQLVRSYYFGKMPKHLAEKFGKEYDMDPDVIKNHLYKQPNPNAYLATFAKFLIQNKNEPFFQTIIFDAMETFVENYIRQYDNCAEVKVHFVGSIAFYLKEELKVVLDRNGLQLGNVLRRPIDGLIEYHTVNKK</sequence>
<dbReference type="InterPro" id="IPR043129">
    <property type="entry name" value="ATPase_NBD"/>
</dbReference>
<dbReference type="AlphaFoldDB" id="A0A2S1LRP0"/>
<name>A0A2S1LRP0_9FLAO</name>
<dbReference type="Gene3D" id="1.10.720.160">
    <property type="match status" value="1"/>
</dbReference>
<evidence type="ECO:0000313" key="1">
    <source>
        <dbReference type="EMBL" id="AWG26430.1"/>
    </source>
</evidence>
<keyword evidence="1" id="KW-0808">Transferase</keyword>
<keyword evidence="2" id="KW-1185">Reference proteome</keyword>
<keyword evidence="1" id="KW-0418">Kinase</keyword>
<evidence type="ECO:0000313" key="2">
    <source>
        <dbReference type="Proteomes" id="UP000244677"/>
    </source>
</evidence>
<proteinExistence type="predicted"/>